<dbReference type="InterPro" id="IPR037171">
    <property type="entry name" value="NagB/RpiA_transferase-like"/>
</dbReference>
<dbReference type="InterPro" id="IPR014036">
    <property type="entry name" value="DeoR-like_C"/>
</dbReference>
<evidence type="ECO:0000313" key="2">
    <source>
        <dbReference type="EMBL" id="CAB4664882.1"/>
    </source>
</evidence>
<reference evidence="2" key="1">
    <citation type="submission" date="2020-05" db="EMBL/GenBank/DDBJ databases">
        <authorList>
            <person name="Chiriac C."/>
            <person name="Salcher M."/>
            <person name="Ghai R."/>
            <person name="Kavagutti S V."/>
        </authorList>
    </citation>
    <scope>NUCLEOTIDE SEQUENCE</scope>
</reference>
<evidence type="ECO:0000259" key="1">
    <source>
        <dbReference type="Pfam" id="PF00455"/>
    </source>
</evidence>
<organism evidence="2">
    <name type="scientific">freshwater metagenome</name>
    <dbReference type="NCBI Taxonomy" id="449393"/>
    <lineage>
        <taxon>unclassified sequences</taxon>
        <taxon>metagenomes</taxon>
        <taxon>ecological metagenomes</taxon>
    </lineage>
</organism>
<gene>
    <name evidence="2" type="ORF">UFOPK2329_00173</name>
</gene>
<dbReference type="PANTHER" id="PTHR30363">
    <property type="entry name" value="HTH-TYPE TRANSCRIPTIONAL REGULATOR SRLR-RELATED"/>
    <property type="match status" value="1"/>
</dbReference>
<feature type="domain" description="DeoR-like transcriptional repressor C-terminal sensor" evidence="1">
    <location>
        <begin position="3"/>
        <end position="54"/>
    </location>
</feature>
<dbReference type="PANTHER" id="PTHR30363:SF44">
    <property type="entry name" value="AGA OPERON TRANSCRIPTIONAL REPRESSOR-RELATED"/>
    <property type="match status" value="1"/>
</dbReference>
<dbReference type="InterPro" id="IPR050313">
    <property type="entry name" value="Carb_Metab_HTH_regulators"/>
</dbReference>
<accession>A0A6J6LT69</accession>
<dbReference type="EMBL" id="CAEZWZ010000011">
    <property type="protein sequence ID" value="CAB4664882.1"/>
    <property type="molecule type" value="Genomic_DNA"/>
</dbReference>
<dbReference type="AlphaFoldDB" id="A0A6J6LT69"/>
<name>A0A6J6LT69_9ZZZZ</name>
<protein>
    <submittedName>
        <fullName evidence="2">Unannotated protein</fullName>
    </submittedName>
</protein>
<proteinExistence type="predicted"/>
<dbReference type="Pfam" id="PF00455">
    <property type="entry name" value="DeoRC"/>
    <property type="match status" value="1"/>
</dbReference>
<dbReference type="SUPFAM" id="SSF100950">
    <property type="entry name" value="NagB/RpiA/CoA transferase-like"/>
    <property type="match status" value="1"/>
</dbReference>
<sequence>MGAAANHEDEAKVNRQMVQRSKKVVVVADSSKFTRTAFATICSADQIDTIITDSGTDEEMLKELRRLGIEIIIA</sequence>